<keyword evidence="6" id="KW-0057">Aromatic amino acid biosynthesis</keyword>
<dbReference type="InterPro" id="IPR050071">
    <property type="entry name" value="Dehydroquinate_synthase"/>
</dbReference>
<dbReference type="PANTHER" id="PTHR43622:SF7">
    <property type="entry name" value="3-DEHYDROQUINATE SYNTHASE, CHLOROPLASTIC"/>
    <property type="match status" value="1"/>
</dbReference>
<dbReference type="Pfam" id="PF24621">
    <property type="entry name" value="DHQS_C"/>
    <property type="match status" value="1"/>
</dbReference>
<dbReference type="InterPro" id="IPR030960">
    <property type="entry name" value="DHQS/DOIS_N"/>
</dbReference>
<feature type="domain" description="3-dehydroquinate synthase N-terminal" evidence="9">
    <location>
        <begin position="49"/>
        <end position="160"/>
    </location>
</feature>
<sequence>MQKIVYTNEVAQAIKTFVNELAPASVHIITDTNVADAVLPKLRLDYPVITVPAGDDHKNLDSLSHIWSSLINQGATRKSLVINIGGGVVTDMGGFAAATFKRGVRFINVPTTLLSAVDAAVGGKTGINFEGLKNEIGAFAPAEAVVISTILFASLPKTELLSGYAEMLKHGLLSSAADYAALLDFDILDADLSRLLPLLERSVRVKERIVEEDPCEKGIRRALNLGHTAGHAFEALAMHKGRPMPHGYAVAFGILVEMIISHSLEAFPSAELYRYAAYLKDQGYGSPDVSCNDYQALLEYMRHDKKNDTPSQINFTLLSAPGQPLIDRTASADEILAAFDIFRDLI</sequence>
<keyword evidence="4" id="KW-0479">Metal-binding</keyword>
<dbReference type="InterPro" id="IPR030963">
    <property type="entry name" value="DHQ_synth_fam"/>
</dbReference>
<dbReference type="GO" id="GO:0003856">
    <property type="term" value="F:3-dehydroquinate synthase activity"/>
    <property type="evidence" value="ECO:0007669"/>
    <property type="project" value="TreeGrafter"/>
</dbReference>
<evidence type="ECO:0000256" key="4">
    <source>
        <dbReference type="ARBA" id="ARBA00022723"/>
    </source>
</evidence>
<comment type="caution">
    <text evidence="11">The sequence shown here is derived from an EMBL/GenBank/DDBJ whole genome shotgun (WGS) entry which is preliminary data.</text>
</comment>
<dbReference type="PIRSF" id="PIRSF001455">
    <property type="entry name" value="DHQ_synth"/>
    <property type="match status" value="1"/>
</dbReference>
<dbReference type="RefSeq" id="WP_107031271.1">
    <property type="nucleotide sequence ID" value="NZ_CAOVAQ010000029.1"/>
</dbReference>
<evidence type="ECO:0000256" key="6">
    <source>
        <dbReference type="ARBA" id="ARBA00023141"/>
    </source>
</evidence>
<dbReference type="GO" id="GO:0046872">
    <property type="term" value="F:metal ion binding"/>
    <property type="evidence" value="ECO:0007669"/>
    <property type="project" value="UniProtKB-KW"/>
</dbReference>
<comment type="cofactor">
    <cofactor evidence="2">
        <name>Co(2+)</name>
        <dbReference type="ChEBI" id="CHEBI:48828"/>
    </cofactor>
</comment>
<dbReference type="PANTHER" id="PTHR43622">
    <property type="entry name" value="3-DEHYDROQUINATE SYNTHASE"/>
    <property type="match status" value="1"/>
</dbReference>
<comment type="cofactor">
    <cofactor evidence="1">
        <name>NAD(+)</name>
        <dbReference type="ChEBI" id="CHEBI:57540"/>
    </cofactor>
</comment>
<keyword evidence="12" id="KW-1185">Reference proteome</keyword>
<accession>A0A2V1ILT7</accession>
<dbReference type="EMBL" id="PUEC01000003">
    <property type="protein sequence ID" value="PWB03927.1"/>
    <property type="molecule type" value="Genomic_DNA"/>
</dbReference>
<dbReference type="GeneID" id="82525108"/>
<evidence type="ECO:0000313" key="12">
    <source>
        <dbReference type="Proteomes" id="UP000244905"/>
    </source>
</evidence>
<name>A0A2V1ILT7_9BACT</name>
<dbReference type="AlphaFoldDB" id="A0A2V1ILT7"/>
<dbReference type="Pfam" id="PF01761">
    <property type="entry name" value="DHQ_synthase"/>
    <property type="match status" value="1"/>
</dbReference>
<dbReference type="Gene3D" id="3.40.50.1970">
    <property type="match status" value="1"/>
</dbReference>
<evidence type="ECO:0000313" key="11">
    <source>
        <dbReference type="EMBL" id="PWB03927.1"/>
    </source>
</evidence>
<evidence type="ECO:0000256" key="2">
    <source>
        <dbReference type="ARBA" id="ARBA00001941"/>
    </source>
</evidence>
<keyword evidence="8" id="KW-0170">Cobalt</keyword>
<dbReference type="InterPro" id="IPR056179">
    <property type="entry name" value="DHQS_C"/>
</dbReference>
<proteinExistence type="predicted"/>
<gene>
    <name evidence="11" type="ORF">C5O23_01930</name>
</gene>
<evidence type="ECO:0000256" key="7">
    <source>
        <dbReference type="ARBA" id="ARBA00023239"/>
    </source>
</evidence>
<organism evidence="11 12">
    <name type="scientific">Duncaniella muris</name>
    <dbReference type="NCBI Taxonomy" id="2094150"/>
    <lineage>
        <taxon>Bacteria</taxon>
        <taxon>Pseudomonadati</taxon>
        <taxon>Bacteroidota</taxon>
        <taxon>Bacteroidia</taxon>
        <taxon>Bacteroidales</taxon>
        <taxon>Muribaculaceae</taxon>
        <taxon>Duncaniella</taxon>
    </lineage>
</organism>
<dbReference type="CDD" id="cd08195">
    <property type="entry name" value="DHQS"/>
    <property type="match status" value="1"/>
</dbReference>
<keyword evidence="5" id="KW-0520">NAD</keyword>
<evidence type="ECO:0000259" key="10">
    <source>
        <dbReference type="Pfam" id="PF24621"/>
    </source>
</evidence>
<dbReference type="Proteomes" id="UP000244905">
    <property type="component" value="Unassembled WGS sequence"/>
</dbReference>
<dbReference type="SUPFAM" id="SSF56796">
    <property type="entry name" value="Dehydroquinate synthase-like"/>
    <property type="match status" value="1"/>
</dbReference>
<evidence type="ECO:0000259" key="9">
    <source>
        <dbReference type="Pfam" id="PF01761"/>
    </source>
</evidence>
<keyword evidence="7" id="KW-0456">Lyase</keyword>
<evidence type="ECO:0000256" key="3">
    <source>
        <dbReference type="ARBA" id="ARBA00022605"/>
    </source>
</evidence>
<evidence type="ECO:0000256" key="5">
    <source>
        <dbReference type="ARBA" id="ARBA00023027"/>
    </source>
</evidence>
<evidence type="ECO:0000256" key="8">
    <source>
        <dbReference type="ARBA" id="ARBA00023285"/>
    </source>
</evidence>
<keyword evidence="3" id="KW-0028">Amino-acid biosynthesis</keyword>
<feature type="domain" description="3-dehydroquinate synthase C-terminal" evidence="10">
    <location>
        <begin position="163"/>
        <end position="307"/>
    </location>
</feature>
<reference evidence="12" key="1">
    <citation type="submission" date="2018-02" db="EMBL/GenBank/DDBJ databases">
        <authorList>
            <person name="Clavel T."/>
            <person name="Strowig T."/>
        </authorList>
    </citation>
    <scope>NUCLEOTIDE SEQUENCE [LARGE SCALE GENOMIC DNA]</scope>
    <source>
        <strain evidence="12">DSM 103720</strain>
    </source>
</reference>
<dbReference type="GO" id="GO:0008652">
    <property type="term" value="P:amino acid biosynthetic process"/>
    <property type="evidence" value="ECO:0007669"/>
    <property type="project" value="UniProtKB-KW"/>
</dbReference>
<dbReference type="GO" id="GO:0009073">
    <property type="term" value="P:aromatic amino acid family biosynthetic process"/>
    <property type="evidence" value="ECO:0007669"/>
    <property type="project" value="UniProtKB-KW"/>
</dbReference>
<dbReference type="Gene3D" id="1.20.1090.10">
    <property type="entry name" value="Dehydroquinate synthase-like - alpha domain"/>
    <property type="match status" value="1"/>
</dbReference>
<evidence type="ECO:0000256" key="1">
    <source>
        <dbReference type="ARBA" id="ARBA00001911"/>
    </source>
</evidence>
<protein>
    <submittedName>
        <fullName evidence="11">3-dehydroquinate synthase</fullName>
    </submittedName>
</protein>